<dbReference type="GO" id="GO:0000049">
    <property type="term" value="F:tRNA binding"/>
    <property type="evidence" value="ECO:0007669"/>
    <property type="project" value="UniProtKB-KW"/>
</dbReference>
<feature type="binding site" evidence="13">
    <location>
        <position position="682"/>
    </location>
    <ligand>
        <name>Zn(2+)</name>
        <dbReference type="ChEBI" id="CHEBI:29105"/>
    </ligand>
</feature>
<dbReference type="InterPro" id="IPR009000">
    <property type="entry name" value="Transl_B-barrel_sf"/>
</dbReference>
<feature type="binding site" evidence="13">
    <location>
        <position position="583"/>
    </location>
    <ligand>
        <name>Zn(2+)</name>
        <dbReference type="ChEBI" id="CHEBI:29105"/>
    </ligand>
</feature>
<dbReference type="FunFam" id="3.10.310.40:FF:000001">
    <property type="entry name" value="Alanine--tRNA ligase"/>
    <property type="match status" value="1"/>
</dbReference>
<comment type="cofactor">
    <cofactor evidence="13">
        <name>Zn(2+)</name>
        <dbReference type="ChEBI" id="CHEBI:29105"/>
    </cofactor>
    <text evidence="13">Binds 1 zinc ion per subunit.</text>
</comment>
<comment type="function">
    <text evidence="11 13">Catalyzes the attachment of alanine to tRNA(Ala) in a two-step reaction: alanine is first activated by ATP to form Ala-AMP and then transferred to the acceptor end of tRNA(Ala). Also edits incorrectly charged Ser-tRNA(Ala) and Gly-tRNA(Ala) via its editing domain.</text>
</comment>
<dbReference type="SMART" id="SM00863">
    <property type="entry name" value="tRNA_SAD"/>
    <property type="match status" value="1"/>
</dbReference>
<dbReference type="Gene3D" id="3.30.980.10">
    <property type="entry name" value="Threonyl-trna Synthetase, Chain A, domain 2"/>
    <property type="match status" value="1"/>
</dbReference>
<keyword evidence="10 13" id="KW-0030">Aminoacyl-tRNA synthetase</keyword>
<dbReference type="Proteomes" id="UP000435304">
    <property type="component" value="Unassembled WGS sequence"/>
</dbReference>
<gene>
    <name evidence="13 15" type="primary">alaS</name>
    <name evidence="15" type="ORF">GC722_07865</name>
</gene>
<evidence type="ECO:0000256" key="12">
    <source>
        <dbReference type="ARBA" id="ARBA00048300"/>
    </source>
</evidence>
<feature type="domain" description="Alanyl-transfer RNA synthetases family profile" evidence="14">
    <location>
        <begin position="1"/>
        <end position="725"/>
    </location>
</feature>
<organism evidence="15 16">
    <name type="scientific">Auraticoccus cholistanensis</name>
    <dbReference type="NCBI Taxonomy" id="2656650"/>
    <lineage>
        <taxon>Bacteria</taxon>
        <taxon>Bacillati</taxon>
        <taxon>Actinomycetota</taxon>
        <taxon>Actinomycetes</taxon>
        <taxon>Propionibacteriales</taxon>
        <taxon>Propionibacteriaceae</taxon>
        <taxon>Auraticoccus</taxon>
    </lineage>
</organism>
<dbReference type="RefSeq" id="WP_156609430.1">
    <property type="nucleotide sequence ID" value="NZ_WPCU01000005.1"/>
</dbReference>
<comment type="similarity">
    <text evidence="1 13">Belongs to the class-II aminoacyl-tRNA synthetase family.</text>
</comment>
<evidence type="ECO:0000313" key="16">
    <source>
        <dbReference type="Proteomes" id="UP000435304"/>
    </source>
</evidence>
<dbReference type="InterPro" id="IPR018165">
    <property type="entry name" value="Ala-tRNA-synth_IIc_core"/>
</dbReference>
<dbReference type="SUPFAM" id="SSF50447">
    <property type="entry name" value="Translation proteins"/>
    <property type="match status" value="1"/>
</dbReference>
<keyword evidence="6 13" id="KW-0862">Zinc</keyword>
<dbReference type="Gene3D" id="2.40.30.130">
    <property type="match status" value="1"/>
</dbReference>
<evidence type="ECO:0000256" key="13">
    <source>
        <dbReference type="HAMAP-Rule" id="MF_00036"/>
    </source>
</evidence>
<dbReference type="EC" id="6.1.1.7" evidence="13"/>
<evidence type="ECO:0000256" key="2">
    <source>
        <dbReference type="ARBA" id="ARBA00022555"/>
    </source>
</evidence>
<dbReference type="GO" id="GO:0002161">
    <property type="term" value="F:aminoacyl-tRNA deacylase activity"/>
    <property type="evidence" value="ECO:0007669"/>
    <property type="project" value="TreeGrafter"/>
</dbReference>
<keyword evidence="8 13" id="KW-0694">RNA-binding</keyword>
<dbReference type="GO" id="GO:0008270">
    <property type="term" value="F:zinc ion binding"/>
    <property type="evidence" value="ECO:0007669"/>
    <property type="project" value="UniProtKB-UniRule"/>
</dbReference>
<evidence type="ECO:0000256" key="1">
    <source>
        <dbReference type="ARBA" id="ARBA00008226"/>
    </source>
</evidence>
<dbReference type="HAMAP" id="MF_00036_B">
    <property type="entry name" value="Ala_tRNA_synth_B"/>
    <property type="match status" value="1"/>
</dbReference>
<evidence type="ECO:0000256" key="7">
    <source>
        <dbReference type="ARBA" id="ARBA00022840"/>
    </source>
</evidence>
<dbReference type="SUPFAM" id="SSF55186">
    <property type="entry name" value="ThrRS/AlaRS common domain"/>
    <property type="match status" value="1"/>
</dbReference>
<keyword evidence="3 13" id="KW-0436">Ligase</keyword>
<comment type="caution">
    <text evidence="15">The sequence shown here is derived from an EMBL/GenBank/DDBJ whole genome shotgun (WGS) entry which is preliminary data.</text>
</comment>
<evidence type="ECO:0000256" key="10">
    <source>
        <dbReference type="ARBA" id="ARBA00023146"/>
    </source>
</evidence>
<dbReference type="InterPro" id="IPR045864">
    <property type="entry name" value="aa-tRNA-synth_II/BPL/LPL"/>
</dbReference>
<dbReference type="InterPro" id="IPR002318">
    <property type="entry name" value="Ala-tRNA-lgiase_IIc"/>
</dbReference>
<keyword evidence="7 13" id="KW-0067">ATP-binding</keyword>
<dbReference type="InterPro" id="IPR018163">
    <property type="entry name" value="Thr/Ala-tRNA-synth_IIc_edit"/>
</dbReference>
<feature type="binding site" evidence="13">
    <location>
        <position position="579"/>
    </location>
    <ligand>
        <name>Zn(2+)</name>
        <dbReference type="ChEBI" id="CHEBI:29105"/>
    </ligand>
</feature>
<dbReference type="PROSITE" id="PS50860">
    <property type="entry name" value="AA_TRNA_LIGASE_II_ALA"/>
    <property type="match status" value="1"/>
</dbReference>
<dbReference type="FunFam" id="3.30.980.10:FF:000004">
    <property type="entry name" value="Alanine--tRNA ligase, cytoplasmic"/>
    <property type="match status" value="1"/>
</dbReference>
<dbReference type="PANTHER" id="PTHR11777">
    <property type="entry name" value="ALANYL-TRNA SYNTHETASE"/>
    <property type="match status" value="1"/>
</dbReference>
<dbReference type="SUPFAM" id="SSF55681">
    <property type="entry name" value="Class II aaRS and biotin synthetases"/>
    <property type="match status" value="1"/>
</dbReference>
<dbReference type="GO" id="GO:0005829">
    <property type="term" value="C:cytosol"/>
    <property type="evidence" value="ECO:0007669"/>
    <property type="project" value="TreeGrafter"/>
</dbReference>
<evidence type="ECO:0000256" key="4">
    <source>
        <dbReference type="ARBA" id="ARBA00022723"/>
    </source>
</evidence>
<dbReference type="InterPro" id="IPR012947">
    <property type="entry name" value="tRNA_SAD"/>
</dbReference>
<accession>A0A6A9UXE4</accession>
<evidence type="ECO:0000259" key="14">
    <source>
        <dbReference type="PROSITE" id="PS50860"/>
    </source>
</evidence>
<keyword evidence="16" id="KW-1185">Reference proteome</keyword>
<dbReference type="GO" id="GO:0006419">
    <property type="term" value="P:alanyl-tRNA aminoacylation"/>
    <property type="evidence" value="ECO:0007669"/>
    <property type="project" value="UniProtKB-UniRule"/>
</dbReference>
<dbReference type="Gene3D" id="3.10.310.40">
    <property type="match status" value="1"/>
</dbReference>
<evidence type="ECO:0000256" key="11">
    <source>
        <dbReference type="ARBA" id="ARBA00024779"/>
    </source>
</evidence>
<dbReference type="Pfam" id="PF07973">
    <property type="entry name" value="tRNA_SAD"/>
    <property type="match status" value="1"/>
</dbReference>
<dbReference type="AlphaFoldDB" id="A0A6A9UXE4"/>
<reference evidence="15 16" key="1">
    <citation type="submission" date="2019-12" db="EMBL/GenBank/DDBJ databases">
        <title>Auraticoccus cholistani sp. nov., an actinomycete isolated from soil of Cholistan desert.</title>
        <authorList>
            <person name="Cheema M.T."/>
        </authorList>
    </citation>
    <scope>NUCLEOTIDE SEQUENCE [LARGE SCALE GENOMIC DNA]</scope>
    <source>
        <strain evidence="15 16">F435</strain>
    </source>
</reference>
<comment type="subcellular location">
    <subcellularLocation>
        <location evidence="13">Cytoplasm</location>
    </subcellularLocation>
</comment>
<dbReference type="SUPFAM" id="SSF101353">
    <property type="entry name" value="Putative anticodon-binding domain of alanyl-tRNA synthetase (AlaRS)"/>
    <property type="match status" value="1"/>
</dbReference>
<dbReference type="Pfam" id="PF01411">
    <property type="entry name" value="tRNA-synt_2c"/>
    <property type="match status" value="1"/>
</dbReference>
<dbReference type="Gene3D" id="6.10.250.550">
    <property type="match status" value="1"/>
</dbReference>
<proteinExistence type="inferred from homology"/>
<dbReference type="GO" id="GO:0004813">
    <property type="term" value="F:alanine-tRNA ligase activity"/>
    <property type="evidence" value="ECO:0007669"/>
    <property type="project" value="UniProtKB-UniRule"/>
</dbReference>
<evidence type="ECO:0000256" key="8">
    <source>
        <dbReference type="ARBA" id="ARBA00022884"/>
    </source>
</evidence>
<dbReference type="GO" id="GO:0005524">
    <property type="term" value="F:ATP binding"/>
    <property type="evidence" value="ECO:0007669"/>
    <property type="project" value="UniProtKB-UniRule"/>
</dbReference>
<dbReference type="InterPro" id="IPR050058">
    <property type="entry name" value="Ala-tRNA_ligase"/>
</dbReference>
<name>A0A6A9UXE4_9ACTN</name>
<dbReference type="InterPro" id="IPR018162">
    <property type="entry name" value="Ala-tRNA-ligase_IIc_anticod-bd"/>
</dbReference>
<dbReference type="EMBL" id="WPCU01000005">
    <property type="protein sequence ID" value="MVA75937.1"/>
    <property type="molecule type" value="Genomic_DNA"/>
</dbReference>
<evidence type="ECO:0000256" key="9">
    <source>
        <dbReference type="ARBA" id="ARBA00022917"/>
    </source>
</evidence>
<comment type="catalytic activity">
    <reaction evidence="12 13">
        <text>tRNA(Ala) + L-alanine + ATP = L-alanyl-tRNA(Ala) + AMP + diphosphate</text>
        <dbReference type="Rhea" id="RHEA:12540"/>
        <dbReference type="Rhea" id="RHEA-COMP:9657"/>
        <dbReference type="Rhea" id="RHEA-COMP:9923"/>
        <dbReference type="ChEBI" id="CHEBI:30616"/>
        <dbReference type="ChEBI" id="CHEBI:33019"/>
        <dbReference type="ChEBI" id="CHEBI:57972"/>
        <dbReference type="ChEBI" id="CHEBI:78442"/>
        <dbReference type="ChEBI" id="CHEBI:78497"/>
        <dbReference type="ChEBI" id="CHEBI:456215"/>
        <dbReference type="EC" id="6.1.1.7"/>
    </reaction>
</comment>
<keyword evidence="9 13" id="KW-0648">Protein biosynthesis</keyword>
<dbReference type="CDD" id="cd00673">
    <property type="entry name" value="AlaRS_core"/>
    <property type="match status" value="1"/>
</dbReference>
<evidence type="ECO:0000256" key="5">
    <source>
        <dbReference type="ARBA" id="ARBA00022741"/>
    </source>
</evidence>
<comment type="domain">
    <text evidence="13">Consists of three domains; the N-terminal catalytic domain, the editing domain and the C-terminal C-Ala domain. The editing domain removes incorrectly charged amino acids, while the C-Ala domain, along with tRNA(Ala), serves as a bridge to cooperatively bring together the editing and aminoacylation centers thus stimulating deacylation of misacylated tRNAs.</text>
</comment>
<sequence>MLTAEIRQRFLDFFAAREHLVQPSASLLYNDPTLLFVNAGMVPMKPYFLGSEAPPAPRVTTVQKCVRTLDIEEVGKTTRHGTFFQMNGNFSFGDYFKAEAIRYAWELVTGPQAEGGFGFDPDRIWVTVLGPGVHPDYPEGDTEAVAHWRAVGVPAEHIQPRGLKDNYWHMGVPGPGGPCSEIYVDRGAEYGPDGGPEADEDRFLEIWNLVFMQQELASVRAKDDFDVRGPLPKPNIDTGMGLERVAYLLQGVDNLYEIDEVYPVIQRAGELAGRRYGADAEDDVRLRVVADHVRSALMLMTDGVTPGNEARGYVLRRLLRRSVRAMRLLGVGDRVLPELLPVSRDLMSASYPEVGAAWERISAAAYAEEDAFRRTLTAGTQIFDLAVRRARDEGRASLGGEQVFQLHDTYGFPYDLTLEMAAEQGLQVDTAGFRSLMQEQRERAKADAKAKKGSPADIEAYRALRGEGDTPFLGYTDLLTETRIRGIVLDGANRPSAGEGEVVELVLDATPFYPESGGQDADSGEIVADGLRAEVLDVQRPLPGLVVHRVRITFGEVAQGMRVRAQVDARARMDSCRAHSATHVVHAALRQLLGPTAVQAGSYNRPGYLRFDFNATQTLTPGLKEEIEGVSNEAVRSDLPVTATEMPLQKAKDLGAMAMFGEKYGDVVRMVEMGGPWSRELCGGTHVQSSAQIGLLTLTAESSIGSGVRRVEAFVGADAFDHLAKERAMVNNLADLLKVQPEQLPERVERLVSQLRAAEKEVAAMRSAQLLARADEFAAAATDVGGIAFVGRRVEGVAGNDLRTLALDVRGRLGQRPGVVALVGGGEDKAALVVATTPAARDLGADAGRLVGVGAPRLGGRGGGKADVAQGGGTDVGGAPEALSAIEAAVAGLTRG</sequence>
<dbReference type="NCBIfam" id="TIGR00344">
    <property type="entry name" value="alaS"/>
    <property type="match status" value="1"/>
</dbReference>
<dbReference type="Gene3D" id="3.30.54.20">
    <property type="match status" value="1"/>
</dbReference>
<dbReference type="Gene3D" id="3.30.930.10">
    <property type="entry name" value="Bira Bifunctional Protein, Domain 2"/>
    <property type="match status" value="1"/>
</dbReference>
<dbReference type="InterPro" id="IPR018164">
    <property type="entry name" value="Ala-tRNA-synth_IIc_N"/>
</dbReference>
<keyword evidence="5 13" id="KW-0547">Nucleotide-binding</keyword>
<dbReference type="InterPro" id="IPR023033">
    <property type="entry name" value="Ala_tRNA_ligase_euk/bac"/>
</dbReference>
<feature type="binding site" evidence="13">
    <location>
        <position position="686"/>
    </location>
    <ligand>
        <name>Zn(2+)</name>
        <dbReference type="ChEBI" id="CHEBI:29105"/>
    </ligand>
</feature>
<evidence type="ECO:0000256" key="3">
    <source>
        <dbReference type="ARBA" id="ARBA00022598"/>
    </source>
</evidence>
<dbReference type="PANTHER" id="PTHR11777:SF9">
    <property type="entry name" value="ALANINE--TRNA LIGASE, CYTOPLASMIC"/>
    <property type="match status" value="1"/>
</dbReference>
<evidence type="ECO:0000256" key="6">
    <source>
        <dbReference type="ARBA" id="ARBA00022833"/>
    </source>
</evidence>
<dbReference type="InterPro" id="IPR003156">
    <property type="entry name" value="DHHA1_dom"/>
</dbReference>
<keyword evidence="13" id="KW-0963">Cytoplasm</keyword>
<dbReference type="Pfam" id="PF02272">
    <property type="entry name" value="DHHA1"/>
    <property type="match status" value="1"/>
</dbReference>
<dbReference type="PRINTS" id="PR00980">
    <property type="entry name" value="TRNASYNTHALA"/>
</dbReference>
<evidence type="ECO:0000313" key="15">
    <source>
        <dbReference type="EMBL" id="MVA75937.1"/>
    </source>
</evidence>
<keyword evidence="4 13" id="KW-0479">Metal-binding</keyword>
<keyword evidence="2 13" id="KW-0820">tRNA-binding</keyword>
<protein>
    <recommendedName>
        <fullName evidence="13">Alanine--tRNA ligase</fullName>
        <ecNumber evidence="13">6.1.1.7</ecNumber>
    </recommendedName>
    <alternativeName>
        <fullName evidence="13">Alanyl-tRNA synthetase</fullName>
        <shortName evidence="13">AlaRS</shortName>
    </alternativeName>
</protein>
<dbReference type="FunFam" id="3.30.54.20:FF:000001">
    <property type="entry name" value="Alanine--tRNA ligase"/>
    <property type="match status" value="1"/>
</dbReference>